<evidence type="ECO:0000259" key="1">
    <source>
        <dbReference type="PROSITE" id="PS51186"/>
    </source>
</evidence>
<dbReference type="Proteomes" id="UP000515728">
    <property type="component" value="Chromosome"/>
</dbReference>
<dbReference type="GO" id="GO:0016747">
    <property type="term" value="F:acyltransferase activity, transferring groups other than amino-acyl groups"/>
    <property type="evidence" value="ECO:0007669"/>
    <property type="project" value="InterPro"/>
</dbReference>
<protein>
    <submittedName>
        <fullName evidence="2">GNAT family N-acetyltransferase</fullName>
    </submittedName>
</protein>
<reference evidence="2 3" key="1">
    <citation type="submission" date="2020-08" db="EMBL/GenBank/DDBJ databases">
        <authorList>
            <person name="Mo P."/>
        </authorList>
    </citation>
    <scope>NUCLEOTIDE SEQUENCE [LARGE SCALE GENOMIC DNA]</scope>
    <source>
        <strain evidence="2 3">CGMCC 4.1532</strain>
    </source>
</reference>
<organism evidence="2 3">
    <name type="scientific">Pseudonocardia petroleophila</name>
    <dbReference type="NCBI Taxonomy" id="37331"/>
    <lineage>
        <taxon>Bacteria</taxon>
        <taxon>Bacillati</taxon>
        <taxon>Actinomycetota</taxon>
        <taxon>Actinomycetes</taxon>
        <taxon>Pseudonocardiales</taxon>
        <taxon>Pseudonocardiaceae</taxon>
        <taxon>Pseudonocardia</taxon>
    </lineage>
</organism>
<dbReference type="AlphaFoldDB" id="A0A7G7MNZ5"/>
<dbReference type="RefSeq" id="WP_185721323.1">
    <property type="nucleotide sequence ID" value="NZ_BAAAWI010000001.1"/>
</dbReference>
<name>A0A7G7MNZ5_9PSEU</name>
<sequence>MTVRRATDADLDAVAAFPLDDPVGGIDADRFRREHAERRLRPEWTWVAEQDGAIVGRALWWGRSDDDAPVALDCLHVRPGVPDRAGLAHRLLSAGHTALAARPRYELTLPGGWRDRPDVVDAVAWRTDAARRAGLTEEVERLRYEWIPDAPVPPPSTRLAFRPEPDDEAFVDAFRRIAADSLDVATLREVADVGADRQARDDLDFYLSCPGRREWWRLAHAADGALAGFAVPSATPYGRNVGYLGVVPGMRGRGLVDDVLGEITRIHAADGAERITATTDVVNAPMAAAFERAGYRATEVRLVLEVRGSGSSG</sequence>
<gene>
    <name evidence="2" type="ORF">H6H00_11815</name>
</gene>
<dbReference type="Gene3D" id="3.40.630.30">
    <property type="match status" value="1"/>
</dbReference>
<dbReference type="Pfam" id="PF00583">
    <property type="entry name" value="Acetyltransf_1"/>
    <property type="match status" value="1"/>
</dbReference>
<evidence type="ECO:0000313" key="3">
    <source>
        <dbReference type="Proteomes" id="UP000515728"/>
    </source>
</evidence>
<dbReference type="PROSITE" id="PS51186">
    <property type="entry name" value="GNAT"/>
    <property type="match status" value="2"/>
</dbReference>
<dbReference type="KEGG" id="ppel:H6H00_11815"/>
<dbReference type="InterPro" id="IPR000182">
    <property type="entry name" value="GNAT_dom"/>
</dbReference>
<feature type="domain" description="N-acetyltransferase" evidence="1">
    <location>
        <begin position="172"/>
        <end position="313"/>
    </location>
</feature>
<dbReference type="InterPro" id="IPR016181">
    <property type="entry name" value="Acyl_CoA_acyltransferase"/>
</dbReference>
<dbReference type="EMBL" id="CP060131">
    <property type="protein sequence ID" value="QNG54506.1"/>
    <property type="molecule type" value="Genomic_DNA"/>
</dbReference>
<keyword evidence="3" id="KW-1185">Reference proteome</keyword>
<accession>A0A7G7MNZ5</accession>
<proteinExistence type="predicted"/>
<feature type="domain" description="N-acetyltransferase" evidence="1">
    <location>
        <begin position="1"/>
        <end position="164"/>
    </location>
</feature>
<evidence type="ECO:0000313" key="2">
    <source>
        <dbReference type="EMBL" id="QNG54506.1"/>
    </source>
</evidence>
<dbReference type="SUPFAM" id="SSF55729">
    <property type="entry name" value="Acyl-CoA N-acyltransferases (Nat)"/>
    <property type="match status" value="1"/>
</dbReference>